<evidence type="ECO:0000313" key="7">
    <source>
        <dbReference type="EMBL" id="KAK7253276.1"/>
    </source>
</evidence>
<dbReference type="Pfam" id="PF00232">
    <property type="entry name" value="Glyco_hydro_1"/>
    <property type="match status" value="1"/>
</dbReference>
<dbReference type="Gene3D" id="3.20.20.80">
    <property type="entry name" value="Glycosidases"/>
    <property type="match status" value="1"/>
</dbReference>
<sequence>MALLPRVASLLLVACATSNDDALPALLETFPESFAFGVATAAYQIEGATDEGGRGPSIWDTFSAMPGKTFGGDTGAVADDFYHKFRDDVALMASLGVTRYRMSLAWPRLLPDGGGAALNPAGVAFYVAVFEELQKYGIEPLVTLYHWDLPQALDDSYGGWLDREIVADFANYADLCFAAFGDYATSWTTFNEALTFIGEGYGDGVHAPGRCGDRDRCAAGDSMREPLVAGHHVLLAHAAAVAKFRARFDSTYEIGMVNCGWMAWPLRGRGHAGDAEAAEAFMEAQWGWFYDPVIYGDYPDSLKKRAGADLPAFTAEEKEALKGSVDYLGVNYYTSRYVAAPDVVHAPTASAEGIPHLDGRFHVSTVDAAGASIGARAGSPWLYVAPAGLRDVLIWLDARYPGHSLLVTENGCAQPDALDAADAVDDGFRLAYLRDHLDAAAEASAAGVDVVAYYAWSLLDNYEWADGYSKRFGLVYVDYGTLDRTPKRSARWFARVLAAHAARTAAALVVVPDPAPAPASRRPCARGRRRAAPSPASSRPRALATRPRKPRRRNTVELATLPTLSPLPYVEVF</sequence>
<keyword evidence="3" id="KW-0326">Glycosidase</keyword>
<organism evidence="7 8">
    <name type="scientific">Aureococcus anophagefferens</name>
    <name type="common">Harmful bloom alga</name>
    <dbReference type="NCBI Taxonomy" id="44056"/>
    <lineage>
        <taxon>Eukaryota</taxon>
        <taxon>Sar</taxon>
        <taxon>Stramenopiles</taxon>
        <taxon>Ochrophyta</taxon>
        <taxon>Pelagophyceae</taxon>
        <taxon>Pelagomonadales</taxon>
        <taxon>Pelagomonadaceae</taxon>
        <taxon>Aureococcus</taxon>
    </lineage>
</organism>
<dbReference type="InterPro" id="IPR001360">
    <property type="entry name" value="Glyco_hydro_1"/>
</dbReference>
<keyword evidence="6" id="KW-0732">Signal</keyword>
<dbReference type="PANTHER" id="PTHR10353">
    <property type="entry name" value="GLYCOSYL HYDROLASE"/>
    <property type="match status" value="1"/>
</dbReference>
<name>A0ABR1GBU2_AURAN</name>
<proteinExistence type="inferred from homology"/>
<evidence type="ECO:0000256" key="2">
    <source>
        <dbReference type="ARBA" id="ARBA00022801"/>
    </source>
</evidence>
<protein>
    <submittedName>
        <fullName evidence="7">Beta-glucosidase</fullName>
    </submittedName>
</protein>
<reference evidence="7 8" key="1">
    <citation type="submission" date="2024-03" db="EMBL/GenBank/DDBJ databases">
        <title>Aureococcus anophagefferens CCMP1851 and Kratosvirus quantuckense: Draft genome of a second virus-susceptible host strain in the model system.</title>
        <authorList>
            <person name="Chase E."/>
            <person name="Truchon A.R."/>
            <person name="Schepens W."/>
            <person name="Wilhelm S.W."/>
        </authorList>
    </citation>
    <scope>NUCLEOTIDE SEQUENCE [LARGE SCALE GENOMIC DNA]</scope>
    <source>
        <strain evidence="7 8">CCMP1851</strain>
    </source>
</reference>
<dbReference type="SUPFAM" id="SSF51445">
    <property type="entry name" value="(Trans)glycosidases"/>
    <property type="match status" value="1"/>
</dbReference>
<dbReference type="PRINTS" id="PR00131">
    <property type="entry name" value="GLHYDRLASE1"/>
</dbReference>
<evidence type="ECO:0000256" key="3">
    <source>
        <dbReference type="ARBA" id="ARBA00023295"/>
    </source>
</evidence>
<evidence type="ECO:0000256" key="6">
    <source>
        <dbReference type="SAM" id="SignalP"/>
    </source>
</evidence>
<dbReference type="InterPro" id="IPR017853">
    <property type="entry name" value="GH"/>
</dbReference>
<evidence type="ECO:0000256" key="4">
    <source>
        <dbReference type="RuleBase" id="RU003690"/>
    </source>
</evidence>
<comment type="similarity">
    <text evidence="1 4">Belongs to the glycosyl hydrolase 1 family.</text>
</comment>
<dbReference type="EMBL" id="JBBJCI010000035">
    <property type="protein sequence ID" value="KAK7253276.1"/>
    <property type="molecule type" value="Genomic_DNA"/>
</dbReference>
<comment type="caution">
    <text evidence="7">The sequence shown here is derived from an EMBL/GenBank/DDBJ whole genome shotgun (WGS) entry which is preliminary data.</text>
</comment>
<gene>
    <name evidence="7" type="ORF">SO694_00001251</name>
</gene>
<evidence type="ECO:0000256" key="5">
    <source>
        <dbReference type="SAM" id="MobiDB-lite"/>
    </source>
</evidence>
<feature type="signal peptide" evidence="6">
    <location>
        <begin position="1"/>
        <end position="18"/>
    </location>
</feature>
<keyword evidence="8" id="KW-1185">Reference proteome</keyword>
<feature type="region of interest" description="Disordered" evidence="5">
    <location>
        <begin position="515"/>
        <end position="554"/>
    </location>
</feature>
<dbReference type="Proteomes" id="UP001363151">
    <property type="component" value="Unassembled WGS sequence"/>
</dbReference>
<evidence type="ECO:0000313" key="8">
    <source>
        <dbReference type="Proteomes" id="UP001363151"/>
    </source>
</evidence>
<evidence type="ECO:0000256" key="1">
    <source>
        <dbReference type="ARBA" id="ARBA00010838"/>
    </source>
</evidence>
<dbReference type="InterPro" id="IPR033132">
    <property type="entry name" value="GH_1_N_CS"/>
</dbReference>
<dbReference type="PROSITE" id="PS00653">
    <property type="entry name" value="GLYCOSYL_HYDROL_F1_2"/>
    <property type="match status" value="1"/>
</dbReference>
<accession>A0ABR1GBU2</accession>
<feature type="compositionally biased region" description="Low complexity" evidence="5">
    <location>
        <begin position="532"/>
        <end position="545"/>
    </location>
</feature>
<dbReference type="PANTHER" id="PTHR10353:SF36">
    <property type="entry name" value="LP05116P"/>
    <property type="match status" value="1"/>
</dbReference>
<feature type="chain" id="PRO_5046539184" evidence="6">
    <location>
        <begin position="19"/>
        <end position="573"/>
    </location>
</feature>
<keyword evidence="2" id="KW-0378">Hydrolase</keyword>